<reference evidence="1 2" key="1">
    <citation type="journal article" date="2019" name="Nat. Ecol. Evol.">
        <title>Megaphylogeny resolves global patterns of mushroom evolution.</title>
        <authorList>
            <person name="Varga T."/>
            <person name="Krizsan K."/>
            <person name="Foldi C."/>
            <person name="Dima B."/>
            <person name="Sanchez-Garcia M."/>
            <person name="Sanchez-Ramirez S."/>
            <person name="Szollosi G.J."/>
            <person name="Szarkandi J.G."/>
            <person name="Papp V."/>
            <person name="Albert L."/>
            <person name="Andreopoulos W."/>
            <person name="Angelini C."/>
            <person name="Antonin V."/>
            <person name="Barry K.W."/>
            <person name="Bougher N.L."/>
            <person name="Buchanan P."/>
            <person name="Buyck B."/>
            <person name="Bense V."/>
            <person name="Catcheside P."/>
            <person name="Chovatia M."/>
            <person name="Cooper J."/>
            <person name="Damon W."/>
            <person name="Desjardin D."/>
            <person name="Finy P."/>
            <person name="Geml J."/>
            <person name="Haridas S."/>
            <person name="Hughes K."/>
            <person name="Justo A."/>
            <person name="Karasinski D."/>
            <person name="Kautmanova I."/>
            <person name="Kiss B."/>
            <person name="Kocsube S."/>
            <person name="Kotiranta H."/>
            <person name="LaButti K.M."/>
            <person name="Lechner B.E."/>
            <person name="Liimatainen K."/>
            <person name="Lipzen A."/>
            <person name="Lukacs Z."/>
            <person name="Mihaltcheva S."/>
            <person name="Morgado L.N."/>
            <person name="Niskanen T."/>
            <person name="Noordeloos M.E."/>
            <person name="Ohm R.A."/>
            <person name="Ortiz-Santana B."/>
            <person name="Ovrebo C."/>
            <person name="Racz N."/>
            <person name="Riley R."/>
            <person name="Savchenko A."/>
            <person name="Shiryaev A."/>
            <person name="Soop K."/>
            <person name="Spirin V."/>
            <person name="Szebenyi C."/>
            <person name="Tomsovsky M."/>
            <person name="Tulloss R.E."/>
            <person name="Uehling J."/>
            <person name="Grigoriev I.V."/>
            <person name="Vagvolgyi C."/>
            <person name="Papp T."/>
            <person name="Martin F.M."/>
            <person name="Miettinen O."/>
            <person name="Hibbett D.S."/>
            <person name="Nagy L.G."/>
        </authorList>
    </citation>
    <scope>NUCLEOTIDE SEQUENCE [LARGE SCALE GENOMIC DNA]</scope>
    <source>
        <strain evidence="1 2">CBS 962.96</strain>
    </source>
</reference>
<dbReference type="EMBL" id="ML179516">
    <property type="protein sequence ID" value="THU86050.1"/>
    <property type="molecule type" value="Genomic_DNA"/>
</dbReference>
<gene>
    <name evidence="1" type="ORF">K435DRAFT_805415</name>
</gene>
<dbReference type="AlphaFoldDB" id="A0A4S8LBL0"/>
<name>A0A4S8LBL0_DENBC</name>
<protein>
    <submittedName>
        <fullName evidence="1">Uncharacterized protein</fullName>
    </submittedName>
</protein>
<sequence length="213" mass="23669">MRKDKRSIWMQGVQVPFENRRRGTRVYGYGAARNTRRTPAAYSSTGGSQMNRDTSTAMPPIDVICMRLLGGVRCMMSGMGTIVVTGEEDVLRGELGSPVLGFGEREDKVNEEVVGVREGEDIRGELEKLQNDFSKENTGISDNTHGYCRGRTQHVKKASSSTTQNALRLQSYFVSFILDSIRDLGDVHAISHAVMRRRKIGGLKRSTVVKQTP</sequence>
<evidence type="ECO:0000313" key="2">
    <source>
        <dbReference type="Proteomes" id="UP000297245"/>
    </source>
</evidence>
<dbReference type="Proteomes" id="UP000297245">
    <property type="component" value="Unassembled WGS sequence"/>
</dbReference>
<accession>A0A4S8LBL0</accession>
<evidence type="ECO:0000313" key="1">
    <source>
        <dbReference type="EMBL" id="THU86050.1"/>
    </source>
</evidence>
<keyword evidence="2" id="KW-1185">Reference proteome</keyword>
<proteinExistence type="predicted"/>
<organism evidence="1 2">
    <name type="scientific">Dendrothele bispora (strain CBS 962.96)</name>
    <dbReference type="NCBI Taxonomy" id="1314807"/>
    <lineage>
        <taxon>Eukaryota</taxon>
        <taxon>Fungi</taxon>
        <taxon>Dikarya</taxon>
        <taxon>Basidiomycota</taxon>
        <taxon>Agaricomycotina</taxon>
        <taxon>Agaricomycetes</taxon>
        <taxon>Agaricomycetidae</taxon>
        <taxon>Agaricales</taxon>
        <taxon>Agaricales incertae sedis</taxon>
        <taxon>Dendrothele</taxon>
    </lineage>
</organism>